<evidence type="ECO:0000313" key="1">
    <source>
        <dbReference type="EMBL" id="AXG66495.1"/>
    </source>
</evidence>
<protein>
    <submittedName>
        <fullName evidence="1">Uncharacterized protein</fullName>
    </submittedName>
</protein>
<proteinExistence type="predicted"/>
<name>A0A384ZW77_9CAUD</name>
<reference evidence="1 2" key="1">
    <citation type="journal article" date="2018" name="Front. Microbiol.">
        <title>Jumbo Bacteriophages Are Represented Within an Increasing Diversity of Environmental Viruses Infecting the Emerging Phytopathogen, Dickeya solani.</title>
        <authorList>
            <person name="Day A.W."/>
            <person name="Ahn J."/>
            <person name="Salmond G.P.C."/>
        </authorList>
    </citation>
    <scope>NUCLEOTIDE SEQUENCE [LARGE SCALE GENOMIC DNA]</scope>
</reference>
<sequence length="66" mass="7351">MPAIGRLAIKNPSTGAWISNLTKGGMKVRWTRPDGVTVWVRMTPNNTKLKNPNYGQPNEPEFISLV</sequence>
<organism evidence="1 2">
    <name type="scientific">Dickeya phage vB_DsoM_JA13</name>
    <dbReference type="NCBI Taxonomy" id="2283030"/>
    <lineage>
        <taxon>Viruses</taxon>
        <taxon>Duplodnaviria</taxon>
        <taxon>Heunggongvirae</taxon>
        <taxon>Uroviricota</taxon>
        <taxon>Caudoviricetes</taxon>
        <taxon>Salmondvirus</taxon>
        <taxon>Salmondvirus JA11</taxon>
    </lineage>
</organism>
<evidence type="ECO:0000313" key="2">
    <source>
        <dbReference type="Proteomes" id="UP000263742"/>
    </source>
</evidence>
<dbReference type="Proteomes" id="UP000263742">
    <property type="component" value="Segment"/>
</dbReference>
<gene>
    <name evidence="1" type="ORF">JA13_092</name>
</gene>
<dbReference type="EMBL" id="MH460460">
    <property type="protein sequence ID" value="AXG66495.1"/>
    <property type="molecule type" value="Genomic_DNA"/>
</dbReference>
<accession>A0A384ZW77</accession>